<dbReference type="Proteomes" id="UP000774326">
    <property type="component" value="Unassembled WGS sequence"/>
</dbReference>
<gene>
    <name evidence="2" type="ORF">WICPIJ_003004</name>
</gene>
<evidence type="ECO:0000313" key="2">
    <source>
        <dbReference type="EMBL" id="KAH3686005.1"/>
    </source>
</evidence>
<protein>
    <submittedName>
        <fullName evidence="2">Uncharacterized protein</fullName>
    </submittedName>
</protein>
<proteinExistence type="predicted"/>
<evidence type="ECO:0000313" key="3">
    <source>
        <dbReference type="Proteomes" id="UP000774326"/>
    </source>
</evidence>
<sequence length="198" mass="23138">MKTSKESITRRILVVHNDRVFEAKLNIFLILIIVLPSVFYLVTVWYQTSYAVRLNPSWAIWEGAYLVKDQIYVNAIETINTTCRILDFRGVGKQLPDEEVQLLRSCIDAKNVIKEQGIRKRMIQLVSIFHPFALLVLILGSIFALKKSYYLYYTLPYEKVIEKLDEEITDSPLSEDEKVWLWNITQNFKSSVPTMQVK</sequence>
<organism evidence="2 3">
    <name type="scientific">Wickerhamomyces pijperi</name>
    <name type="common">Yeast</name>
    <name type="synonym">Pichia pijperi</name>
    <dbReference type="NCBI Taxonomy" id="599730"/>
    <lineage>
        <taxon>Eukaryota</taxon>
        <taxon>Fungi</taxon>
        <taxon>Dikarya</taxon>
        <taxon>Ascomycota</taxon>
        <taxon>Saccharomycotina</taxon>
        <taxon>Saccharomycetes</taxon>
        <taxon>Phaffomycetales</taxon>
        <taxon>Wickerhamomycetaceae</taxon>
        <taxon>Wickerhamomyces</taxon>
    </lineage>
</organism>
<comment type="caution">
    <text evidence="2">The sequence shown here is derived from an EMBL/GenBank/DDBJ whole genome shotgun (WGS) entry which is preliminary data.</text>
</comment>
<keyword evidence="1" id="KW-1133">Transmembrane helix</keyword>
<keyword evidence="1" id="KW-0812">Transmembrane</keyword>
<reference evidence="2" key="2">
    <citation type="submission" date="2021-01" db="EMBL/GenBank/DDBJ databases">
        <authorList>
            <person name="Schikora-Tamarit M.A."/>
        </authorList>
    </citation>
    <scope>NUCLEOTIDE SEQUENCE</scope>
    <source>
        <strain evidence="2">CBS2887</strain>
    </source>
</reference>
<dbReference type="EMBL" id="JAEUBG010001689">
    <property type="protein sequence ID" value="KAH3686005.1"/>
    <property type="molecule type" value="Genomic_DNA"/>
</dbReference>
<name>A0A9P8QAL7_WICPI</name>
<keyword evidence="3" id="KW-1185">Reference proteome</keyword>
<dbReference type="AlphaFoldDB" id="A0A9P8QAL7"/>
<accession>A0A9P8QAL7</accession>
<keyword evidence="1" id="KW-0472">Membrane</keyword>
<reference evidence="2" key="1">
    <citation type="journal article" date="2021" name="Open Biol.">
        <title>Shared evolutionary footprints suggest mitochondrial oxidative damage underlies multiple complex I losses in fungi.</title>
        <authorList>
            <person name="Schikora-Tamarit M.A."/>
            <person name="Marcet-Houben M."/>
            <person name="Nosek J."/>
            <person name="Gabaldon T."/>
        </authorList>
    </citation>
    <scope>NUCLEOTIDE SEQUENCE</scope>
    <source>
        <strain evidence="2">CBS2887</strain>
    </source>
</reference>
<evidence type="ECO:0000256" key="1">
    <source>
        <dbReference type="SAM" id="Phobius"/>
    </source>
</evidence>
<feature type="transmembrane region" description="Helical" evidence="1">
    <location>
        <begin position="27"/>
        <end position="46"/>
    </location>
</feature>
<feature type="transmembrane region" description="Helical" evidence="1">
    <location>
        <begin position="123"/>
        <end position="145"/>
    </location>
</feature>